<dbReference type="PANTHER" id="PTHR36220">
    <property type="entry name" value="UNNAMED PRODUCT"/>
    <property type="match status" value="1"/>
</dbReference>
<proteinExistence type="predicted"/>
<dbReference type="InterPro" id="IPR013517">
    <property type="entry name" value="FG-GAP"/>
</dbReference>
<dbReference type="Proteomes" id="UP000260351">
    <property type="component" value="Unassembled WGS sequence"/>
</dbReference>
<evidence type="ECO:0000313" key="3">
    <source>
        <dbReference type="Proteomes" id="UP000260351"/>
    </source>
</evidence>
<gene>
    <name evidence="2" type="ORF">DZC52_04925</name>
</gene>
<comment type="caution">
    <text evidence="2">The sequence shown here is derived from an EMBL/GenBank/DDBJ whole genome shotgun (WGS) entry which is preliminary data.</text>
</comment>
<dbReference type="SUPFAM" id="SSF50965">
    <property type="entry name" value="Galactose oxidase, central domain"/>
    <property type="match status" value="2"/>
</dbReference>
<evidence type="ECO:0000256" key="1">
    <source>
        <dbReference type="ARBA" id="ARBA00022729"/>
    </source>
</evidence>
<reference evidence="2 3" key="1">
    <citation type="submission" date="2018-08" db="EMBL/GenBank/DDBJ databases">
        <title>Wenzhouxiangella salilacus sp. nov., a novel bacterium isolated from a saline lake in Xinjiang Province, China.</title>
        <authorList>
            <person name="Han S."/>
        </authorList>
    </citation>
    <scope>NUCLEOTIDE SEQUENCE [LARGE SCALE GENOMIC DNA]</scope>
    <source>
        <strain evidence="2 3">XDB06</strain>
    </source>
</reference>
<dbReference type="AlphaFoldDB" id="A0A3E1KA20"/>
<dbReference type="Pfam" id="PF14312">
    <property type="entry name" value="FG-GAP_2"/>
    <property type="match status" value="14"/>
</dbReference>
<organism evidence="2 3">
    <name type="scientific">Wenzhouxiangella sediminis</name>
    <dbReference type="NCBI Taxonomy" id="1792836"/>
    <lineage>
        <taxon>Bacteria</taxon>
        <taxon>Pseudomonadati</taxon>
        <taxon>Pseudomonadota</taxon>
        <taxon>Gammaproteobacteria</taxon>
        <taxon>Chromatiales</taxon>
        <taxon>Wenzhouxiangellaceae</taxon>
        <taxon>Wenzhouxiangella</taxon>
    </lineage>
</organism>
<protein>
    <submittedName>
        <fullName evidence="2">Uncharacterized protein</fullName>
    </submittedName>
</protein>
<dbReference type="OrthoDB" id="9782766at2"/>
<keyword evidence="3" id="KW-1185">Reference proteome</keyword>
<accession>A0A3E1KA20</accession>
<evidence type="ECO:0000313" key="2">
    <source>
        <dbReference type="EMBL" id="RFF31169.1"/>
    </source>
</evidence>
<dbReference type="InterPro" id="IPR011043">
    <property type="entry name" value="Gal_Oxase/kelch_b-propeller"/>
</dbReference>
<keyword evidence="1" id="KW-0732">Signal</keyword>
<dbReference type="InterPro" id="IPR028994">
    <property type="entry name" value="Integrin_alpha_N"/>
</dbReference>
<name>A0A3E1KA20_9GAMM</name>
<dbReference type="Gene3D" id="2.130.10.130">
    <property type="entry name" value="Integrin alpha, N-terminal"/>
    <property type="match status" value="5"/>
</dbReference>
<dbReference type="EMBL" id="QUZK01000022">
    <property type="protein sequence ID" value="RFF31169.1"/>
    <property type="molecule type" value="Genomic_DNA"/>
</dbReference>
<dbReference type="PANTHER" id="PTHR36220:SF1">
    <property type="entry name" value="GAMMA TUBULIN COMPLEX COMPONENT C-TERMINAL DOMAIN-CONTAINING PROTEIN"/>
    <property type="match status" value="1"/>
</dbReference>
<sequence>MPQEITVCRARPGSFCTGRARRTDARRKQGGKGTFGNTVFALLLASGTIFQAAQAGSTAVQDHAAPEATPAALKGEAWQQITTKIEADRHRILEQDGNWRAHTPSQHYSTTFGPEGPELALKDGKRSHTIGFRFQGARVDGQAIETPSPEPVADGNRMSYRRGSLTEWYVNAPGGLEQGFTIDDGPAGETLHIDIGVHSELTTQLETNALLLSEGDRQVFRYAGLRAWDASGRALSSQLALDGRRLSLAVDIEEAHYPITVDPVMFNEAAKLTAEVPANAYGGDSDAAGYSVSVDGNRALIGAPGSDDGGLSTNGEAFIFELDSSGAGWQFVARLAPDDPGYAAQFGSSVSLSGDRALIGSHSDLQGGSRTGSAYVFDFDGKAWSQSARLIAQDGASHDSFGFSVSLSSDRALIGANHDANGNGSNAGSVYVFDFDGSNWSESAKLTPDDGAPQDGFGHSVSLAGNRALVGSPSGTGHDVNSGSAYLFEFDGDAWQQSAKLVSKDDSGDNSFFGSAVSLSGDRALVGDYGHYSAPLGSGAAFVFDFDGAAWHQSAKLTNDGSARDDEFGYAVSLSGDRAVVGAHGHDGSETGTGAAYLFEFDGTSWHRNARLEADDGAEYDSFGFAVGISGDRVLIGAYGDDDSGGDSGSAYVFDFETEGWSQNGKLVAIGGAAHDRFGRSVSLYGTRALIGAYGDDDGAYNSGAAYVFELEGADWTLTAKLAPADGTSGDRFGRAVSLSGDRALIGAYLAAGDGADDGAAYVFDFDGLEWQESAKLLPNDGLNGQFGWSVSLDGDRALIGSATGSARVFELGASGWSQSARLVPDDFEGDDLFGHVVSLSGDRALVGAQEDDDNGSNSGSAHLFEFDGTSWIQSAKLVAADGASEDWFGSSVSLSGNRALVGAYRDNSDQLDTGSAYVFDFDGVTWIQSAKLEPGVADESDLFGRSVSLYGDRALISASLDDANGGNSGAVYVFEFDGSDWSERAKLTPAYGDAGDNFGQAVSLFGEQALIGASGDDDNGTGSGSAYIFKNVILFSDGFEG</sequence>